<dbReference type="GO" id="GO:0022857">
    <property type="term" value="F:transmembrane transporter activity"/>
    <property type="evidence" value="ECO:0007669"/>
    <property type="project" value="TreeGrafter"/>
</dbReference>
<evidence type="ECO:0000313" key="6">
    <source>
        <dbReference type="Proteomes" id="UP000245283"/>
    </source>
</evidence>
<dbReference type="PROSITE" id="PS50893">
    <property type="entry name" value="ABC_TRANSPORTER_2"/>
    <property type="match status" value="1"/>
</dbReference>
<dbReference type="AlphaFoldDB" id="A0A2V1KAF5"/>
<dbReference type="GO" id="GO:0005886">
    <property type="term" value="C:plasma membrane"/>
    <property type="evidence" value="ECO:0007669"/>
    <property type="project" value="TreeGrafter"/>
</dbReference>
<evidence type="ECO:0000256" key="1">
    <source>
        <dbReference type="ARBA" id="ARBA00022448"/>
    </source>
</evidence>
<keyword evidence="6" id="KW-1185">Reference proteome</keyword>
<dbReference type="EMBL" id="QETB01000001">
    <property type="protein sequence ID" value="PWF27752.1"/>
    <property type="molecule type" value="Genomic_DNA"/>
</dbReference>
<dbReference type="InterPro" id="IPR017911">
    <property type="entry name" value="MacB-like_ATP-bd"/>
</dbReference>
<dbReference type="PROSITE" id="PS00211">
    <property type="entry name" value="ABC_TRANSPORTER_1"/>
    <property type="match status" value="1"/>
</dbReference>
<reference evidence="6" key="1">
    <citation type="submission" date="2018-05" db="EMBL/GenBank/DDBJ databases">
        <authorList>
            <person name="Li Y."/>
        </authorList>
    </citation>
    <scope>NUCLEOTIDE SEQUENCE [LARGE SCALE GENOMIC DNA]</scope>
    <source>
        <strain evidence="6">sk1b4</strain>
    </source>
</reference>
<proteinExistence type="predicted"/>
<keyword evidence="1" id="KW-0813">Transport</keyword>
<sequence length="244" mass="25425">MPGRRERVRAVDEASLSLARGSFTAIVGASGSGKSTLMLCVAGLDQPTSGTVQILGKETSAMGRSQRATFRAANVGFIFQDGNLVSSLTARENVALPGKLRHRALKREAVDEALERVGLTGQARRRPSALSGGERQRVAVARVLASQPAVIFADEPTAALDLASGHKVLGWLREAADSGSAVLMVTHDAQAAARADRVLVMDSGRIASELAGGDSEAVSRAVLDERTGHDALAASDKSCEGALR</sequence>
<organism evidence="5 6">
    <name type="scientific">Ancrocorticia populi</name>
    <dbReference type="NCBI Taxonomy" id="2175228"/>
    <lineage>
        <taxon>Bacteria</taxon>
        <taxon>Bacillati</taxon>
        <taxon>Actinomycetota</taxon>
        <taxon>Actinomycetes</taxon>
        <taxon>Actinomycetales</taxon>
        <taxon>Actinomycetaceae</taxon>
        <taxon>Ancrocorticia</taxon>
    </lineage>
</organism>
<evidence type="ECO:0000313" key="5">
    <source>
        <dbReference type="EMBL" id="PWF27752.1"/>
    </source>
</evidence>
<keyword evidence="2" id="KW-0547">Nucleotide-binding</keyword>
<accession>A0A2V1KAF5</accession>
<evidence type="ECO:0000259" key="4">
    <source>
        <dbReference type="PROSITE" id="PS50893"/>
    </source>
</evidence>
<dbReference type="OrthoDB" id="9778572at2"/>
<gene>
    <name evidence="5" type="ORF">DD236_01520</name>
</gene>
<dbReference type="SUPFAM" id="SSF52540">
    <property type="entry name" value="P-loop containing nucleoside triphosphate hydrolases"/>
    <property type="match status" value="1"/>
</dbReference>
<feature type="domain" description="ABC transporter" evidence="4">
    <location>
        <begin position="1"/>
        <end position="228"/>
    </location>
</feature>
<name>A0A2V1KAF5_9ACTO</name>
<dbReference type="SMART" id="SM00382">
    <property type="entry name" value="AAA"/>
    <property type="match status" value="1"/>
</dbReference>
<dbReference type="GO" id="GO:0016887">
    <property type="term" value="F:ATP hydrolysis activity"/>
    <property type="evidence" value="ECO:0007669"/>
    <property type="project" value="InterPro"/>
</dbReference>
<dbReference type="CDD" id="cd03255">
    <property type="entry name" value="ABC_MJ0796_LolCDE_FtsE"/>
    <property type="match status" value="1"/>
</dbReference>
<dbReference type="PANTHER" id="PTHR24220">
    <property type="entry name" value="IMPORT ATP-BINDING PROTEIN"/>
    <property type="match status" value="1"/>
</dbReference>
<protein>
    <submittedName>
        <fullName evidence="5">ABC transporter ATP-binding protein</fullName>
    </submittedName>
</protein>
<dbReference type="Pfam" id="PF00005">
    <property type="entry name" value="ABC_tran"/>
    <property type="match status" value="1"/>
</dbReference>
<evidence type="ECO:0000256" key="3">
    <source>
        <dbReference type="ARBA" id="ARBA00022840"/>
    </source>
</evidence>
<dbReference type="InterPro" id="IPR015854">
    <property type="entry name" value="ABC_transpr_LolD-like"/>
</dbReference>
<dbReference type="Gene3D" id="3.40.50.300">
    <property type="entry name" value="P-loop containing nucleotide triphosphate hydrolases"/>
    <property type="match status" value="1"/>
</dbReference>
<dbReference type="InterPro" id="IPR003593">
    <property type="entry name" value="AAA+_ATPase"/>
</dbReference>
<evidence type="ECO:0000256" key="2">
    <source>
        <dbReference type="ARBA" id="ARBA00022741"/>
    </source>
</evidence>
<dbReference type="InterPro" id="IPR003439">
    <property type="entry name" value="ABC_transporter-like_ATP-bd"/>
</dbReference>
<dbReference type="GO" id="GO:0005524">
    <property type="term" value="F:ATP binding"/>
    <property type="evidence" value="ECO:0007669"/>
    <property type="project" value="UniProtKB-KW"/>
</dbReference>
<keyword evidence="3 5" id="KW-0067">ATP-binding</keyword>
<comment type="caution">
    <text evidence="5">The sequence shown here is derived from an EMBL/GenBank/DDBJ whole genome shotgun (WGS) entry which is preliminary data.</text>
</comment>
<dbReference type="PANTHER" id="PTHR24220:SF685">
    <property type="entry name" value="ABC TRANSPORTER RELATED"/>
    <property type="match status" value="1"/>
</dbReference>
<dbReference type="Proteomes" id="UP000245283">
    <property type="component" value="Unassembled WGS sequence"/>
</dbReference>
<dbReference type="InterPro" id="IPR027417">
    <property type="entry name" value="P-loop_NTPase"/>
</dbReference>
<dbReference type="InterPro" id="IPR017871">
    <property type="entry name" value="ABC_transporter-like_CS"/>
</dbReference>